<dbReference type="InterPro" id="IPR011010">
    <property type="entry name" value="DNA_brk_join_enz"/>
</dbReference>
<evidence type="ECO:0000313" key="6">
    <source>
        <dbReference type="Proteomes" id="UP000596739"/>
    </source>
</evidence>
<sequence>MVRKLKIQRENDKTFKDGFEEFIDSCKARNLRPATINHYQESYKSITRFLDEQMLIKDIKQSTVDNFVRDCKDKLDISSQTLFTYTRDLKTILYYFMRMEYMKEFKIKLPQVDKKAIETYTDAELKILLKKPDLKNCSFVTYRDWTLINFLMSTALRLNSFINIRIRDLDFENEVVYVNTTKNRKPLIVPLNKTIIKILKEYLKVRQYKDENDYLFCNVYGNQLNKKTINGSLIRYNRERGVTTTGIHRYRHSAVKRLVLANMNPVFIQKLLGHSSLLITQNYINILVSDLKQEMKGFDILEQFNNGYIKISRGR</sequence>
<dbReference type="InterPro" id="IPR010998">
    <property type="entry name" value="Integrase_recombinase_N"/>
</dbReference>
<name>A0ABS1EIH8_9CLOT</name>
<dbReference type="SUPFAM" id="SSF56349">
    <property type="entry name" value="DNA breaking-rejoining enzymes"/>
    <property type="match status" value="1"/>
</dbReference>
<evidence type="ECO:0000256" key="3">
    <source>
        <dbReference type="ARBA" id="ARBA00023172"/>
    </source>
</evidence>
<dbReference type="InterPro" id="IPR025269">
    <property type="entry name" value="SAM-like_dom"/>
</dbReference>
<protein>
    <submittedName>
        <fullName evidence="5">Phage integrase family protein</fullName>
    </submittedName>
</protein>
<dbReference type="Gene3D" id="1.10.150.130">
    <property type="match status" value="1"/>
</dbReference>
<reference evidence="6" key="1">
    <citation type="submission" date="2021-01" db="EMBL/GenBank/DDBJ databases">
        <title>Genome public.</title>
        <authorList>
            <person name="Liu C."/>
            <person name="Sun Q."/>
        </authorList>
    </citation>
    <scope>NUCLEOTIDE SEQUENCE [LARGE SCALE GENOMIC DNA]</scope>
    <source>
        <strain evidence="6">YIM B02505</strain>
    </source>
</reference>
<dbReference type="Proteomes" id="UP000596739">
    <property type="component" value="Unassembled WGS sequence"/>
</dbReference>
<dbReference type="Pfam" id="PF00589">
    <property type="entry name" value="Phage_integrase"/>
    <property type="match status" value="1"/>
</dbReference>
<evidence type="ECO:0000259" key="4">
    <source>
        <dbReference type="PROSITE" id="PS51898"/>
    </source>
</evidence>
<dbReference type="Gene3D" id="1.10.443.10">
    <property type="entry name" value="Intergrase catalytic core"/>
    <property type="match status" value="1"/>
</dbReference>
<keyword evidence="3" id="KW-0233">DNA recombination</keyword>
<comment type="similarity">
    <text evidence="1">Belongs to the 'phage' integrase family.</text>
</comment>
<dbReference type="RefSeq" id="WP_200265719.1">
    <property type="nucleotide sequence ID" value="NZ_JAENHN010000002.1"/>
</dbReference>
<dbReference type="EMBL" id="JAENHN010000002">
    <property type="protein sequence ID" value="MBK1809172.1"/>
    <property type="molecule type" value="Genomic_DNA"/>
</dbReference>
<proteinExistence type="inferred from homology"/>
<dbReference type="CDD" id="cd00397">
    <property type="entry name" value="DNA_BRE_C"/>
    <property type="match status" value="1"/>
</dbReference>
<evidence type="ECO:0000313" key="5">
    <source>
        <dbReference type="EMBL" id="MBK1809172.1"/>
    </source>
</evidence>
<dbReference type="PANTHER" id="PTHR30349:SF41">
    <property type="entry name" value="INTEGRASE_RECOMBINASE PROTEIN MJ0367-RELATED"/>
    <property type="match status" value="1"/>
</dbReference>
<dbReference type="InterPro" id="IPR050090">
    <property type="entry name" value="Tyrosine_recombinase_XerCD"/>
</dbReference>
<dbReference type="Pfam" id="PF13102">
    <property type="entry name" value="Phage_int_SAM_5"/>
    <property type="match status" value="1"/>
</dbReference>
<keyword evidence="2" id="KW-0238">DNA-binding</keyword>
<evidence type="ECO:0000256" key="1">
    <source>
        <dbReference type="ARBA" id="ARBA00008857"/>
    </source>
</evidence>
<keyword evidence="6" id="KW-1185">Reference proteome</keyword>
<dbReference type="PROSITE" id="PS51898">
    <property type="entry name" value="TYR_RECOMBINASE"/>
    <property type="match status" value="1"/>
</dbReference>
<dbReference type="PANTHER" id="PTHR30349">
    <property type="entry name" value="PHAGE INTEGRASE-RELATED"/>
    <property type="match status" value="1"/>
</dbReference>
<organism evidence="5 6">
    <name type="scientific">Clostridium yunnanense</name>
    <dbReference type="NCBI Taxonomy" id="2800325"/>
    <lineage>
        <taxon>Bacteria</taxon>
        <taxon>Bacillati</taxon>
        <taxon>Bacillota</taxon>
        <taxon>Clostridia</taxon>
        <taxon>Eubacteriales</taxon>
        <taxon>Clostridiaceae</taxon>
        <taxon>Clostridium</taxon>
    </lineage>
</organism>
<dbReference type="InterPro" id="IPR002104">
    <property type="entry name" value="Integrase_catalytic"/>
</dbReference>
<evidence type="ECO:0000256" key="2">
    <source>
        <dbReference type="ARBA" id="ARBA00023125"/>
    </source>
</evidence>
<feature type="domain" description="Tyr recombinase" evidence="4">
    <location>
        <begin position="115"/>
        <end position="296"/>
    </location>
</feature>
<gene>
    <name evidence="5" type="ORF">JHL18_00725</name>
</gene>
<dbReference type="InterPro" id="IPR013762">
    <property type="entry name" value="Integrase-like_cat_sf"/>
</dbReference>
<accession>A0ABS1EIH8</accession>
<comment type="caution">
    <text evidence="5">The sequence shown here is derived from an EMBL/GenBank/DDBJ whole genome shotgun (WGS) entry which is preliminary data.</text>
</comment>